<dbReference type="STRING" id="305900.GV64_22655"/>
<comment type="caution">
    <text evidence="1">The sequence shown here is derived from an EMBL/GenBank/DDBJ whole genome shotgun (WGS) entry which is preliminary data.</text>
</comment>
<dbReference type="Pfam" id="PF09621">
    <property type="entry name" value="LcrR"/>
    <property type="match status" value="1"/>
</dbReference>
<dbReference type="Proteomes" id="UP000027997">
    <property type="component" value="Unassembled WGS sequence"/>
</dbReference>
<dbReference type="eggNOG" id="ENOG5032XT5">
    <property type="taxonomic scope" value="Bacteria"/>
</dbReference>
<proteinExistence type="predicted"/>
<name>A0A081KG58_9GAMM</name>
<protein>
    <submittedName>
        <fullName evidence="1">Uncharacterized protein</fullName>
    </submittedName>
</protein>
<sequence>MTSSNNQETLDSNRKAYPDGDPVTRFLRARGFEVSAYYMGKTSLLLGARFEYQGVEIVYRVEGDTLIMAIYRRLHSSESGLKNIFEPFIWFSERLIYDIPEIRFMRGNPDALSAPDGKGLTTRKLHRFYRHLMGAEPDPEPGWYRFELINYKTMRQRQQERSSKKD</sequence>
<evidence type="ECO:0000313" key="1">
    <source>
        <dbReference type="EMBL" id="KEI73134.1"/>
    </source>
</evidence>
<dbReference type="RefSeq" id="WP_020582334.1">
    <property type="nucleotide sequence ID" value="NZ_JOJP01000001.1"/>
</dbReference>
<accession>A0A081KG58</accession>
<dbReference type="InterPro" id="IPR022797">
    <property type="entry name" value="LcrR/CesD2"/>
</dbReference>
<gene>
    <name evidence="1" type="ORF">GV64_22655</name>
</gene>
<organism evidence="1 2">
    <name type="scientific">Endozoicomonas elysicola</name>
    <dbReference type="NCBI Taxonomy" id="305900"/>
    <lineage>
        <taxon>Bacteria</taxon>
        <taxon>Pseudomonadati</taxon>
        <taxon>Pseudomonadota</taxon>
        <taxon>Gammaproteobacteria</taxon>
        <taxon>Oceanospirillales</taxon>
        <taxon>Endozoicomonadaceae</taxon>
        <taxon>Endozoicomonas</taxon>
    </lineage>
</organism>
<reference evidence="1 2" key="1">
    <citation type="submission" date="2014-06" db="EMBL/GenBank/DDBJ databases">
        <title>Whole Genome Sequences of Three Symbiotic Endozoicomonas Bacteria.</title>
        <authorList>
            <person name="Neave M.J."/>
            <person name="Apprill A."/>
            <person name="Voolstra C.R."/>
        </authorList>
    </citation>
    <scope>NUCLEOTIDE SEQUENCE [LARGE SCALE GENOMIC DNA]</scope>
    <source>
        <strain evidence="1 2">DSM 22380</strain>
    </source>
</reference>
<dbReference type="AlphaFoldDB" id="A0A081KG58"/>
<evidence type="ECO:0000313" key="2">
    <source>
        <dbReference type="Proteomes" id="UP000027997"/>
    </source>
</evidence>
<dbReference type="EMBL" id="JOJP01000001">
    <property type="protein sequence ID" value="KEI73134.1"/>
    <property type="molecule type" value="Genomic_DNA"/>
</dbReference>
<keyword evidence="2" id="KW-1185">Reference proteome</keyword>